<sequence>MIFYAILTIIVFSNFKFLSSYTKSEQHFNISMKFRSTSTTGKKRTWRSLKQVLAQERTLPWPVEVVHYSSINAPPSFRPAKKYSDISGLPARYTDPQTKLYYATAEEFATVRSLPMDITAGYLALRGASSIVG</sequence>
<evidence type="ECO:0000313" key="7">
    <source>
        <dbReference type="Proteomes" id="UP000504631"/>
    </source>
</evidence>
<protein>
    <submittedName>
        <fullName evidence="8">INO80 complex subunit C isoform X6</fullName>
    </submittedName>
</protein>
<name>A0A6J3LJP1_9HYME</name>
<dbReference type="InterPro" id="IPR013272">
    <property type="entry name" value="Vps72/YL1_C"/>
</dbReference>
<organism evidence="7 8">
    <name type="scientific">Bombus vosnesenskii</name>
    <dbReference type="NCBI Taxonomy" id="207650"/>
    <lineage>
        <taxon>Eukaryota</taxon>
        <taxon>Metazoa</taxon>
        <taxon>Ecdysozoa</taxon>
        <taxon>Arthropoda</taxon>
        <taxon>Hexapoda</taxon>
        <taxon>Insecta</taxon>
        <taxon>Pterygota</taxon>
        <taxon>Neoptera</taxon>
        <taxon>Endopterygota</taxon>
        <taxon>Hymenoptera</taxon>
        <taxon>Apocrita</taxon>
        <taxon>Aculeata</taxon>
        <taxon>Apoidea</taxon>
        <taxon>Anthophila</taxon>
        <taxon>Apidae</taxon>
        <taxon>Bombus</taxon>
        <taxon>Pyrobombus</taxon>
    </lineage>
</organism>
<keyword evidence="5" id="KW-0732">Signal</keyword>
<dbReference type="GO" id="GO:0031011">
    <property type="term" value="C:Ino80 complex"/>
    <property type="evidence" value="ECO:0007669"/>
    <property type="project" value="InterPro"/>
</dbReference>
<evidence type="ECO:0000256" key="1">
    <source>
        <dbReference type="ARBA" id="ARBA00004123"/>
    </source>
</evidence>
<accession>A0A6J3LJP1</accession>
<evidence type="ECO:0000313" key="8">
    <source>
        <dbReference type="RefSeq" id="XP_033365728.1"/>
    </source>
</evidence>
<dbReference type="RefSeq" id="XP_033365728.1">
    <property type="nucleotide sequence ID" value="XM_033509837.1"/>
</dbReference>
<reference evidence="8" key="1">
    <citation type="submission" date="2025-08" db="UniProtKB">
        <authorList>
            <consortium name="RefSeq"/>
        </authorList>
    </citation>
    <scope>IDENTIFICATION</scope>
    <source>
        <tissue evidence="8">Muscle</tissue>
    </source>
</reference>
<evidence type="ECO:0000256" key="4">
    <source>
        <dbReference type="ARBA" id="ARBA00023242"/>
    </source>
</evidence>
<dbReference type="GO" id="GO:0006338">
    <property type="term" value="P:chromatin remodeling"/>
    <property type="evidence" value="ECO:0007669"/>
    <property type="project" value="InterPro"/>
</dbReference>
<feature type="signal peptide" evidence="5">
    <location>
        <begin position="1"/>
        <end position="20"/>
    </location>
</feature>
<keyword evidence="7" id="KW-1185">Reference proteome</keyword>
<dbReference type="InterPro" id="IPR029525">
    <property type="entry name" value="INO80C/Ies6"/>
</dbReference>
<dbReference type="SMART" id="SM00993">
    <property type="entry name" value="YL1_C"/>
    <property type="match status" value="1"/>
</dbReference>
<dbReference type="Proteomes" id="UP000504631">
    <property type="component" value="Unplaced"/>
</dbReference>
<feature type="chain" id="PRO_5027024113" evidence="5">
    <location>
        <begin position="21"/>
        <end position="133"/>
    </location>
</feature>
<gene>
    <name evidence="8" type="primary">LOC117242843</name>
</gene>
<keyword evidence="3" id="KW-0804">Transcription</keyword>
<dbReference type="GeneID" id="117242843"/>
<evidence type="ECO:0000259" key="6">
    <source>
        <dbReference type="SMART" id="SM00993"/>
    </source>
</evidence>
<feature type="domain" description="Vps72/YL1 C-terminal" evidence="6">
    <location>
        <begin position="82"/>
        <end position="111"/>
    </location>
</feature>
<evidence type="ECO:0000256" key="5">
    <source>
        <dbReference type="SAM" id="SignalP"/>
    </source>
</evidence>
<dbReference type="PANTHER" id="PTHR31200:SF1">
    <property type="entry name" value="INO80 COMPLEX SUBUNIT C"/>
    <property type="match status" value="1"/>
</dbReference>
<evidence type="ECO:0000256" key="3">
    <source>
        <dbReference type="ARBA" id="ARBA00023163"/>
    </source>
</evidence>
<dbReference type="AlphaFoldDB" id="A0A6J3LJP1"/>
<proteinExistence type="predicted"/>
<keyword evidence="4" id="KW-0539">Nucleus</keyword>
<dbReference type="PANTHER" id="PTHR31200">
    <property type="entry name" value="INO80 COMPLEX SUBUNIT C"/>
    <property type="match status" value="1"/>
</dbReference>
<evidence type="ECO:0000256" key="2">
    <source>
        <dbReference type="ARBA" id="ARBA00023015"/>
    </source>
</evidence>
<comment type="subcellular location">
    <subcellularLocation>
        <location evidence="1">Nucleus</location>
    </subcellularLocation>
</comment>
<dbReference type="Pfam" id="PF08265">
    <property type="entry name" value="YL1_C"/>
    <property type="match status" value="1"/>
</dbReference>
<keyword evidence="2" id="KW-0805">Transcription regulation</keyword>